<dbReference type="InterPro" id="IPR014752">
    <property type="entry name" value="Arrestin-like_C"/>
</dbReference>
<reference evidence="4" key="1">
    <citation type="submission" date="2017-02" db="UniProtKB">
        <authorList>
            <consortium name="WormBaseParasite"/>
        </authorList>
    </citation>
    <scope>IDENTIFICATION</scope>
</reference>
<dbReference type="GO" id="GO:0005737">
    <property type="term" value="C:cytoplasm"/>
    <property type="evidence" value="ECO:0007669"/>
    <property type="project" value="TreeGrafter"/>
</dbReference>
<keyword evidence="3" id="KW-1185">Reference proteome</keyword>
<dbReference type="Proteomes" id="UP000046393">
    <property type="component" value="Unplaced"/>
</dbReference>
<sequence>MQSLLVVYDDPSAVYQPGSQVSGTVEIVAEKKLKIGSIKLQVFGEGRSYFTQTEQKKKINKRGYTHNYDERITYVDDSILLWTPSNGSKFMDEGNHTIPFSFTLPTKCAPSYEGTFGYIRYYCKVKLDIPWGFDKKSKTAFTVTPIYDLRLNPEASYSCQAETTENIGFTFIKHGYITFKVF</sequence>
<proteinExistence type="inferred from homology"/>
<dbReference type="Pfam" id="PF00339">
    <property type="entry name" value="Arrestin_N"/>
    <property type="match status" value="1"/>
</dbReference>
<evidence type="ECO:0000313" key="4">
    <source>
        <dbReference type="WBParaSite" id="SMUV_0000728401-mRNA-1"/>
    </source>
</evidence>
<dbReference type="Gene3D" id="2.60.40.640">
    <property type="match status" value="1"/>
</dbReference>
<evidence type="ECO:0000259" key="2">
    <source>
        <dbReference type="Pfam" id="PF00339"/>
    </source>
</evidence>
<dbReference type="STRING" id="451379.A0A0N5ARD8"/>
<evidence type="ECO:0000313" key="3">
    <source>
        <dbReference type="Proteomes" id="UP000046393"/>
    </source>
</evidence>
<dbReference type="InterPro" id="IPR014756">
    <property type="entry name" value="Ig_E-set"/>
</dbReference>
<comment type="similarity">
    <text evidence="1">Belongs to the arrestin family.</text>
</comment>
<name>A0A0N5ARD8_9BILA</name>
<dbReference type="PANTHER" id="PTHR11188">
    <property type="entry name" value="ARRESTIN DOMAIN CONTAINING PROTEIN"/>
    <property type="match status" value="1"/>
</dbReference>
<feature type="domain" description="Arrestin-like N-terminal" evidence="2">
    <location>
        <begin position="6"/>
        <end position="149"/>
    </location>
</feature>
<organism evidence="3 4">
    <name type="scientific">Syphacia muris</name>
    <dbReference type="NCBI Taxonomy" id="451379"/>
    <lineage>
        <taxon>Eukaryota</taxon>
        <taxon>Metazoa</taxon>
        <taxon>Ecdysozoa</taxon>
        <taxon>Nematoda</taxon>
        <taxon>Chromadorea</taxon>
        <taxon>Rhabditida</taxon>
        <taxon>Spirurina</taxon>
        <taxon>Oxyuridomorpha</taxon>
        <taxon>Oxyuroidea</taxon>
        <taxon>Oxyuridae</taxon>
        <taxon>Syphacia</taxon>
    </lineage>
</organism>
<protein>
    <submittedName>
        <fullName evidence="4">Arrestin_N domain-containing protein</fullName>
    </submittedName>
</protein>
<accession>A0A0N5ARD8</accession>
<dbReference type="AlphaFoldDB" id="A0A0N5ARD8"/>
<evidence type="ECO:0000256" key="1">
    <source>
        <dbReference type="ARBA" id="ARBA00005298"/>
    </source>
</evidence>
<dbReference type="GO" id="GO:0015031">
    <property type="term" value="P:protein transport"/>
    <property type="evidence" value="ECO:0007669"/>
    <property type="project" value="TreeGrafter"/>
</dbReference>
<dbReference type="PANTHER" id="PTHR11188:SF175">
    <property type="entry name" value="ARRESTIN C-TERMINAL-LIKE DOMAIN-CONTAINING PROTEIN"/>
    <property type="match status" value="1"/>
</dbReference>
<dbReference type="WBParaSite" id="SMUV_0000728401-mRNA-1">
    <property type="protein sequence ID" value="SMUV_0000728401-mRNA-1"/>
    <property type="gene ID" value="SMUV_0000728401"/>
</dbReference>
<dbReference type="SUPFAM" id="SSF81296">
    <property type="entry name" value="E set domains"/>
    <property type="match status" value="1"/>
</dbReference>
<dbReference type="InterPro" id="IPR050357">
    <property type="entry name" value="Arrestin_domain-protein"/>
</dbReference>
<dbReference type="InterPro" id="IPR011021">
    <property type="entry name" value="Arrestin-like_N"/>
</dbReference>